<comment type="caution">
    <text evidence="2">The sequence shown here is derived from an EMBL/GenBank/DDBJ whole genome shotgun (WGS) entry which is preliminary data.</text>
</comment>
<organism evidence="2 3">
    <name type="scientific">Myotis myotis</name>
    <name type="common">Greater mouse-eared bat</name>
    <name type="synonym">Vespertilio myotis</name>
    <dbReference type="NCBI Taxonomy" id="51298"/>
    <lineage>
        <taxon>Eukaryota</taxon>
        <taxon>Metazoa</taxon>
        <taxon>Chordata</taxon>
        <taxon>Craniata</taxon>
        <taxon>Vertebrata</taxon>
        <taxon>Euteleostomi</taxon>
        <taxon>Mammalia</taxon>
        <taxon>Eutheria</taxon>
        <taxon>Laurasiatheria</taxon>
        <taxon>Chiroptera</taxon>
        <taxon>Yangochiroptera</taxon>
        <taxon>Vespertilionidae</taxon>
        <taxon>Myotis</taxon>
    </lineage>
</organism>
<dbReference type="EMBL" id="JABWUV010000002">
    <property type="protein sequence ID" value="KAF6378655.1"/>
    <property type="molecule type" value="Genomic_DNA"/>
</dbReference>
<gene>
    <name evidence="2" type="ORF">mMyoMyo1_009586</name>
</gene>
<dbReference type="AlphaFoldDB" id="A0A7J7ZX85"/>
<name>A0A7J7ZX85_MYOMY</name>
<keyword evidence="3" id="KW-1185">Reference proteome</keyword>
<evidence type="ECO:0000256" key="1">
    <source>
        <dbReference type="SAM" id="MobiDB-lite"/>
    </source>
</evidence>
<evidence type="ECO:0000313" key="2">
    <source>
        <dbReference type="EMBL" id="KAF6378655.1"/>
    </source>
</evidence>
<proteinExistence type="predicted"/>
<accession>A0A7J7ZX85</accession>
<evidence type="ECO:0000313" key="3">
    <source>
        <dbReference type="Proteomes" id="UP000527355"/>
    </source>
</evidence>
<reference evidence="2 3" key="1">
    <citation type="journal article" date="2020" name="Nature">
        <title>Six reference-quality genomes reveal evolution of bat adaptations.</title>
        <authorList>
            <person name="Jebb D."/>
            <person name="Huang Z."/>
            <person name="Pippel M."/>
            <person name="Hughes G.M."/>
            <person name="Lavrichenko K."/>
            <person name="Devanna P."/>
            <person name="Winkler S."/>
            <person name="Jermiin L.S."/>
            <person name="Skirmuntt E.C."/>
            <person name="Katzourakis A."/>
            <person name="Burkitt-Gray L."/>
            <person name="Ray D.A."/>
            <person name="Sullivan K.A.M."/>
            <person name="Roscito J.G."/>
            <person name="Kirilenko B.M."/>
            <person name="Davalos L.M."/>
            <person name="Corthals A.P."/>
            <person name="Power M.L."/>
            <person name="Jones G."/>
            <person name="Ransome R.D."/>
            <person name="Dechmann D.K.N."/>
            <person name="Locatelli A.G."/>
            <person name="Puechmaille S.J."/>
            <person name="Fedrigo O."/>
            <person name="Jarvis E.D."/>
            <person name="Hiller M."/>
            <person name="Vernes S.C."/>
            <person name="Myers E.W."/>
            <person name="Teeling E.C."/>
        </authorList>
    </citation>
    <scope>NUCLEOTIDE SEQUENCE [LARGE SCALE GENOMIC DNA]</scope>
    <source>
        <strain evidence="2">MMyoMyo1</strain>
        <tissue evidence="2">Flight muscle</tissue>
    </source>
</reference>
<dbReference type="Proteomes" id="UP000527355">
    <property type="component" value="Unassembled WGS sequence"/>
</dbReference>
<sequence length="120" mass="12547">MQTCPCQHPGATHRPTDWQAAFGHPPCLLFGASSKLSHVVPAARLAASHVPQLEAQVGSPAEPSEAWPWLTPQGSPPPLVWTNTPRARKRAAISPRITQPGLALLGATAADTGGWGHGSL</sequence>
<feature type="region of interest" description="Disordered" evidence="1">
    <location>
        <begin position="56"/>
        <end position="79"/>
    </location>
</feature>
<protein>
    <submittedName>
        <fullName evidence="2">Uncharacterized protein</fullName>
    </submittedName>
</protein>